<evidence type="ECO:0000256" key="1">
    <source>
        <dbReference type="ARBA" id="ARBA00003064"/>
    </source>
</evidence>
<keyword evidence="7 9" id="KW-0496">Mitochondrion</keyword>
<accession>A0A1Y2H0C6</accession>
<keyword evidence="8 9" id="KW-0472">Membrane</keyword>
<evidence type="ECO:0000259" key="10">
    <source>
        <dbReference type="Pfam" id="PF09813"/>
    </source>
</evidence>
<dbReference type="STRING" id="64571.A0A1Y2H0C6"/>
<evidence type="ECO:0000256" key="7">
    <source>
        <dbReference type="ARBA" id="ARBA00023128"/>
    </source>
</evidence>
<comment type="subcellular location">
    <subcellularLocation>
        <location evidence="2">Mitochondrion membrane</location>
        <topology evidence="2">Single-pass membrane protein</topology>
    </subcellularLocation>
</comment>
<evidence type="ECO:0000256" key="8">
    <source>
        <dbReference type="ARBA" id="ARBA00023136"/>
    </source>
</evidence>
<keyword evidence="12" id="KW-1185">Reference proteome</keyword>
<dbReference type="PANTHER" id="PTHR15642:SF3">
    <property type="entry name" value="CYTOCHROME C OXIDASE ASSEMBLY FACTOR 3 HOMOLOG, MITOCHONDRIAL"/>
    <property type="match status" value="1"/>
</dbReference>
<gene>
    <name evidence="11" type="ORF">BCR41DRAFT_331775</name>
</gene>
<proteinExistence type="inferred from homology"/>
<evidence type="ECO:0000256" key="4">
    <source>
        <dbReference type="ARBA" id="ARBA00011351"/>
    </source>
</evidence>
<dbReference type="InterPro" id="IPR018628">
    <property type="entry name" value="Coa3_CC"/>
</dbReference>
<comment type="caution">
    <text evidence="11">The sequence shown here is derived from an EMBL/GenBank/DDBJ whole genome shotgun (WGS) entry which is preliminary data.</text>
</comment>
<comment type="function">
    <text evidence="1 9">Required for assembly of cytochrome c oxidase (complex IV).</text>
</comment>
<name>A0A1Y2H0C6_9FUNG</name>
<dbReference type="RefSeq" id="XP_021885713.1">
    <property type="nucleotide sequence ID" value="XM_022021814.1"/>
</dbReference>
<evidence type="ECO:0000256" key="3">
    <source>
        <dbReference type="ARBA" id="ARBA00007035"/>
    </source>
</evidence>
<dbReference type="Proteomes" id="UP000193648">
    <property type="component" value="Unassembled WGS sequence"/>
</dbReference>
<keyword evidence="9" id="KW-0999">Mitochondrion inner membrane</keyword>
<evidence type="ECO:0000256" key="2">
    <source>
        <dbReference type="ARBA" id="ARBA00004304"/>
    </source>
</evidence>
<sequence>MIFPKPTSYYEKGFKRSPALERATAPFRVRNALTGAGIVVFCVSVYAYSIMAVKQDDFSDIQLPAHVIAQQKDAAAAKAAASTPASTPSSSSSSV</sequence>
<dbReference type="Pfam" id="PF09813">
    <property type="entry name" value="Coa3_cc"/>
    <property type="match status" value="1"/>
</dbReference>
<evidence type="ECO:0000256" key="9">
    <source>
        <dbReference type="RuleBase" id="RU367056"/>
    </source>
</evidence>
<evidence type="ECO:0000313" key="12">
    <source>
        <dbReference type="Proteomes" id="UP000193648"/>
    </source>
</evidence>
<dbReference type="InParanoid" id="A0A1Y2H0C6"/>
<keyword evidence="6 9" id="KW-1133">Transmembrane helix</keyword>
<dbReference type="InterPro" id="IPR041752">
    <property type="entry name" value="Coa3"/>
</dbReference>
<dbReference type="PANTHER" id="PTHR15642">
    <property type="entry name" value="CYTOCHROME C OXIDASE ASSEMBLY FACTOR 3, MITOCHONDRIAL"/>
    <property type="match status" value="1"/>
</dbReference>
<dbReference type="OrthoDB" id="10018333at2759"/>
<comment type="similarity">
    <text evidence="3 9">Belongs to the COA3 family.</text>
</comment>
<feature type="domain" description="Cytochrome c oxidase assembly factor 3 mitochondrial coiled-coil" evidence="10">
    <location>
        <begin position="19"/>
        <end position="60"/>
    </location>
</feature>
<dbReference type="GO" id="GO:0005743">
    <property type="term" value="C:mitochondrial inner membrane"/>
    <property type="evidence" value="ECO:0007669"/>
    <property type="project" value="UniProtKB-UniRule"/>
</dbReference>
<dbReference type="EMBL" id="MCFF01000003">
    <property type="protein sequence ID" value="ORZ28010.1"/>
    <property type="molecule type" value="Genomic_DNA"/>
</dbReference>
<dbReference type="AlphaFoldDB" id="A0A1Y2H0C6"/>
<comment type="subunit">
    <text evidence="4 9">Component of 250-400 kDa complexes called cytochrome oxidase assembly intermediates or COA complexes.</text>
</comment>
<evidence type="ECO:0000313" key="11">
    <source>
        <dbReference type="EMBL" id="ORZ28010.1"/>
    </source>
</evidence>
<evidence type="ECO:0000256" key="6">
    <source>
        <dbReference type="ARBA" id="ARBA00022989"/>
    </source>
</evidence>
<dbReference type="GeneID" id="33563658"/>
<keyword evidence="5 9" id="KW-0812">Transmembrane</keyword>
<dbReference type="GO" id="GO:0033617">
    <property type="term" value="P:mitochondrial respiratory chain complex IV assembly"/>
    <property type="evidence" value="ECO:0007669"/>
    <property type="project" value="UniProtKB-UniRule"/>
</dbReference>
<feature type="transmembrane region" description="Helical" evidence="9">
    <location>
        <begin position="32"/>
        <end position="53"/>
    </location>
</feature>
<organism evidence="11 12">
    <name type="scientific">Lobosporangium transversale</name>
    <dbReference type="NCBI Taxonomy" id="64571"/>
    <lineage>
        <taxon>Eukaryota</taxon>
        <taxon>Fungi</taxon>
        <taxon>Fungi incertae sedis</taxon>
        <taxon>Mucoromycota</taxon>
        <taxon>Mortierellomycotina</taxon>
        <taxon>Mortierellomycetes</taxon>
        <taxon>Mortierellales</taxon>
        <taxon>Mortierellaceae</taxon>
        <taxon>Lobosporangium</taxon>
    </lineage>
</organism>
<reference evidence="11 12" key="1">
    <citation type="submission" date="2016-07" db="EMBL/GenBank/DDBJ databases">
        <title>Pervasive Adenine N6-methylation of Active Genes in Fungi.</title>
        <authorList>
            <consortium name="DOE Joint Genome Institute"/>
            <person name="Mondo S.J."/>
            <person name="Dannebaum R.O."/>
            <person name="Kuo R.C."/>
            <person name="Labutti K."/>
            <person name="Haridas S."/>
            <person name="Kuo A."/>
            <person name="Salamov A."/>
            <person name="Ahrendt S.R."/>
            <person name="Lipzen A."/>
            <person name="Sullivan W."/>
            <person name="Andreopoulos W.B."/>
            <person name="Clum A."/>
            <person name="Lindquist E."/>
            <person name="Daum C."/>
            <person name="Ramamoorthy G.K."/>
            <person name="Gryganskyi A."/>
            <person name="Culley D."/>
            <person name="Magnuson J.K."/>
            <person name="James T.Y."/>
            <person name="O'Malley M.A."/>
            <person name="Stajich J.E."/>
            <person name="Spatafora J.W."/>
            <person name="Visel A."/>
            <person name="Grigoriev I.V."/>
        </authorList>
    </citation>
    <scope>NUCLEOTIDE SEQUENCE [LARGE SCALE GENOMIC DNA]</scope>
    <source>
        <strain evidence="11 12">NRRL 3116</strain>
    </source>
</reference>
<evidence type="ECO:0000256" key="5">
    <source>
        <dbReference type="ARBA" id="ARBA00022692"/>
    </source>
</evidence>
<protein>
    <recommendedName>
        <fullName evidence="9">Cytochrome c oxidase assembly factor 3</fullName>
    </recommendedName>
</protein>